<evidence type="ECO:0000313" key="5">
    <source>
        <dbReference type="EMBL" id="GCL62669.1"/>
    </source>
</evidence>
<comment type="caution">
    <text evidence="5">The sequence shown here is derived from an EMBL/GenBank/DDBJ whole genome shotgun (WGS) entry which is preliminary data.</text>
</comment>
<protein>
    <submittedName>
        <fullName evidence="5">ABC transporter substrate-binding protein</fullName>
    </submittedName>
</protein>
<organism evidence="5 6">
    <name type="scientific">Pseudaquabacterium pictum</name>
    <dbReference type="NCBI Taxonomy" id="2315236"/>
    <lineage>
        <taxon>Bacteria</taxon>
        <taxon>Pseudomonadati</taxon>
        <taxon>Pseudomonadota</taxon>
        <taxon>Betaproteobacteria</taxon>
        <taxon>Burkholderiales</taxon>
        <taxon>Sphaerotilaceae</taxon>
        <taxon>Pseudaquabacterium</taxon>
    </lineage>
</organism>
<dbReference type="CDD" id="cd08502">
    <property type="entry name" value="PBP2_NikA_DppA_OppA_like_16"/>
    <property type="match status" value="1"/>
</dbReference>
<dbReference type="Gene3D" id="3.10.105.10">
    <property type="entry name" value="Dipeptide-binding Protein, Domain 3"/>
    <property type="match status" value="1"/>
</dbReference>
<dbReference type="Gene3D" id="3.90.76.10">
    <property type="entry name" value="Dipeptide-binding Protein, Domain 1"/>
    <property type="match status" value="1"/>
</dbReference>
<evidence type="ECO:0000256" key="2">
    <source>
        <dbReference type="ARBA" id="ARBA00022729"/>
    </source>
</evidence>
<accession>A0A480ALS3</accession>
<dbReference type="InterPro" id="IPR000914">
    <property type="entry name" value="SBP_5_dom"/>
</dbReference>
<feature type="domain" description="Solute-binding protein family 5" evidence="4">
    <location>
        <begin position="81"/>
        <end position="447"/>
    </location>
</feature>
<feature type="signal peptide" evidence="3">
    <location>
        <begin position="1"/>
        <end position="36"/>
    </location>
</feature>
<keyword evidence="2 3" id="KW-0732">Signal</keyword>
<keyword evidence="6" id="KW-1185">Reference proteome</keyword>
<proteinExistence type="inferred from homology"/>
<reference evidence="6" key="1">
    <citation type="submission" date="2019-03" db="EMBL/GenBank/DDBJ databases">
        <title>Aquabacterium pictum sp.nov., the first bacteriochlorophyll a-containing freshwater bacterium in the genus Aquabacterium of the class Betaproteobacteria.</title>
        <authorList>
            <person name="Hirose S."/>
            <person name="Tank M."/>
            <person name="Hara E."/>
            <person name="Tamaki H."/>
            <person name="Takaichi S."/>
            <person name="Haruta S."/>
            <person name="Hanada S."/>
        </authorList>
    </citation>
    <scope>NUCLEOTIDE SEQUENCE [LARGE SCALE GENOMIC DNA]</scope>
    <source>
        <strain evidence="6">W35</strain>
    </source>
</reference>
<dbReference type="GO" id="GO:1904680">
    <property type="term" value="F:peptide transmembrane transporter activity"/>
    <property type="evidence" value="ECO:0007669"/>
    <property type="project" value="TreeGrafter"/>
</dbReference>
<sequence>MPDFFRSLTHMNLNRRLAAAAALSVLSLSTALPALAQGTVLRVVPHSNLAILDPIWTTAYMSRNHGYMIYDTLFGTDENAKVKPQMVESWTESPDKRLWTFKLRKGLEFHDGKPVTGEDVIASLTRWGKRDAMGSALFQFIQRMDSPTPDTFRIFLGEANGFMLEALGKPSSNVPFIMPKRIAETDAFKQIEEHIGSGPYIFKRDEFKPGDKAVYLKNPKYVPRSEPPSGTTGGKNVYVDRVEWNLALRDAQAQVNALQKGEVDIIEALGFDHFETAKADANIQMPKYATYGLQYMARFNHLHKPFDNAKVRQAAIAAMTQEPFLRAQVGVKELYKSCYSMFICGTPYGTTAGSDIQGKSNMKKAQDLLKASGYDGTPIVIMKPTDLASIQKLPDVAAQLLRQAGFKVDLQAMDWQTLVGRRAKKDAPDKGGWHMFLTAWQTFDVWSPIANPTMDTRGEKSGWFGWASDDKMVTIRNEFMRATDDGQKKKLADQLHARAYEVATHAPLGEYMQPMAARKNISGFFVTNGNIYWNLKKQ</sequence>
<dbReference type="Proteomes" id="UP000301751">
    <property type="component" value="Unassembled WGS sequence"/>
</dbReference>
<evidence type="ECO:0000256" key="1">
    <source>
        <dbReference type="ARBA" id="ARBA00005695"/>
    </source>
</evidence>
<dbReference type="PANTHER" id="PTHR30290">
    <property type="entry name" value="PERIPLASMIC BINDING COMPONENT OF ABC TRANSPORTER"/>
    <property type="match status" value="1"/>
</dbReference>
<feature type="chain" id="PRO_5019829361" evidence="3">
    <location>
        <begin position="37"/>
        <end position="538"/>
    </location>
</feature>
<dbReference type="SUPFAM" id="SSF53850">
    <property type="entry name" value="Periplasmic binding protein-like II"/>
    <property type="match status" value="1"/>
</dbReference>
<evidence type="ECO:0000259" key="4">
    <source>
        <dbReference type="Pfam" id="PF00496"/>
    </source>
</evidence>
<comment type="similarity">
    <text evidence="1">Belongs to the bacterial solute-binding protein 5 family.</text>
</comment>
<evidence type="ECO:0000313" key="6">
    <source>
        <dbReference type="Proteomes" id="UP000301751"/>
    </source>
</evidence>
<dbReference type="Pfam" id="PF00496">
    <property type="entry name" value="SBP_bac_5"/>
    <property type="match status" value="1"/>
</dbReference>
<dbReference type="InterPro" id="IPR030678">
    <property type="entry name" value="Peptide/Ni-bd"/>
</dbReference>
<dbReference type="GO" id="GO:0030288">
    <property type="term" value="C:outer membrane-bounded periplasmic space"/>
    <property type="evidence" value="ECO:0007669"/>
    <property type="project" value="UniProtKB-ARBA"/>
</dbReference>
<dbReference type="GO" id="GO:0043190">
    <property type="term" value="C:ATP-binding cassette (ABC) transporter complex"/>
    <property type="evidence" value="ECO:0007669"/>
    <property type="project" value="InterPro"/>
</dbReference>
<dbReference type="AlphaFoldDB" id="A0A480ALS3"/>
<dbReference type="Gene3D" id="3.40.190.10">
    <property type="entry name" value="Periplasmic binding protein-like II"/>
    <property type="match status" value="1"/>
</dbReference>
<dbReference type="PANTHER" id="PTHR30290:SF38">
    <property type="entry name" value="D,D-DIPEPTIDE-BINDING PERIPLASMIC PROTEIN DDPA-RELATED"/>
    <property type="match status" value="1"/>
</dbReference>
<dbReference type="PIRSF" id="PIRSF002741">
    <property type="entry name" value="MppA"/>
    <property type="match status" value="1"/>
</dbReference>
<dbReference type="InterPro" id="IPR039424">
    <property type="entry name" value="SBP_5"/>
</dbReference>
<evidence type="ECO:0000256" key="3">
    <source>
        <dbReference type="SAM" id="SignalP"/>
    </source>
</evidence>
<dbReference type="EMBL" id="BJCL01000003">
    <property type="protein sequence ID" value="GCL62669.1"/>
    <property type="molecule type" value="Genomic_DNA"/>
</dbReference>
<gene>
    <name evidence="5" type="ORF">AQPW35_17500</name>
</gene>
<dbReference type="GO" id="GO:0015833">
    <property type="term" value="P:peptide transport"/>
    <property type="evidence" value="ECO:0007669"/>
    <property type="project" value="TreeGrafter"/>
</dbReference>
<name>A0A480ALS3_9BURK</name>